<dbReference type="OrthoDB" id="2756618at2759"/>
<feature type="transmembrane region" description="Helical" evidence="1">
    <location>
        <begin position="229"/>
        <end position="248"/>
    </location>
</feature>
<evidence type="ECO:0000313" key="3">
    <source>
        <dbReference type="Proteomes" id="UP000054485"/>
    </source>
</evidence>
<evidence type="ECO:0000313" key="2">
    <source>
        <dbReference type="EMBL" id="KIK45460.1"/>
    </source>
</evidence>
<feature type="transmembrane region" description="Helical" evidence="1">
    <location>
        <begin position="195"/>
        <end position="223"/>
    </location>
</feature>
<evidence type="ECO:0008006" key="4">
    <source>
        <dbReference type="Google" id="ProtNLM"/>
    </source>
</evidence>
<sequence>MGIPLDKAALVALFLQILFYAGVFFTLYWLTLFILLKKTGIQRQLLIPVGTMLLLIATAHLIVDFVRALEAFVFKVNTLGADAYYSNLGSPLALTSLALYVTQTAIADGVVVWRCYMLHNRSLLVAILGGIVMLTYGTSGYYVVWSFSRIHPLRNTYTSIIVFYTLTMFISVTCTILIAWRIYRTRRFIPEGLAAFLPVFIVVVESGALYATSVFALLIATLVGSNAQYIMLAIISPIVGITFCLIILQVHFHVGGSLPSEQPSRPRGIIAGLLRERGVRSTSSNNRTITVHITEETEIIQSDMTHGKNSQLDLEDVFRV</sequence>
<keyword evidence="1" id="KW-0812">Transmembrane</keyword>
<keyword evidence="3" id="KW-1185">Reference proteome</keyword>
<keyword evidence="1" id="KW-0472">Membrane</keyword>
<dbReference type="AlphaFoldDB" id="A0A0D0A5R8"/>
<feature type="transmembrane region" description="Helical" evidence="1">
    <location>
        <begin position="83"/>
        <end position="102"/>
    </location>
</feature>
<dbReference type="Proteomes" id="UP000054485">
    <property type="component" value="Unassembled WGS sequence"/>
</dbReference>
<dbReference type="EMBL" id="KN835172">
    <property type="protein sequence ID" value="KIK45460.1"/>
    <property type="molecule type" value="Genomic_DNA"/>
</dbReference>
<name>A0A0D0A5R8_9AGAM</name>
<gene>
    <name evidence="2" type="ORF">CY34DRAFT_77869</name>
</gene>
<accession>A0A0D0A5R8</accession>
<reference evidence="2 3" key="1">
    <citation type="submission" date="2014-04" db="EMBL/GenBank/DDBJ databases">
        <authorList>
            <consortium name="DOE Joint Genome Institute"/>
            <person name="Kuo A."/>
            <person name="Ruytinx J."/>
            <person name="Rineau F."/>
            <person name="Colpaert J."/>
            <person name="Kohler A."/>
            <person name="Nagy L.G."/>
            <person name="Floudas D."/>
            <person name="Copeland A."/>
            <person name="Barry K.W."/>
            <person name="Cichocki N."/>
            <person name="Veneault-Fourrey C."/>
            <person name="LaButti K."/>
            <person name="Lindquist E.A."/>
            <person name="Lipzen A."/>
            <person name="Lundell T."/>
            <person name="Morin E."/>
            <person name="Murat C."/>
            <person name="Sun H."/>
            <person name="Tunlid A."/>
            <person name="Henrissat B."/>
            <person name="Grigoriev I.V."/>
            <person name="Hibbett D.S."/>
            <person name="Martin F."/>
            <person name="Nordberg H.P."/>
            <person name="Cantor M.N."/>
            <person name="Hua S.X."/>
        </authorList>
    </citation>
    <scope>NUCLEOTIDE SEQUENCE [LARGE SCALE GENOMIC DNA]</scope>
    <source>
        <strain evidence="2 3">UH-Slu-Lm8-n1</strain>
    </source>
</reference>
<reference evidence="3" key="2">
    <citation type="submission" date="2015-01" db="EMBL/GenBank/DDBJ databases">
        <title>Evolutionary Origins and Diversification of the Mycorrhizal Mutualists.</title>
        <authorList>
            <consortium name="DOE Joint Genome Institute"/>
            <consortium name="Mycorrhizal Genomics Consortium"/>
            <person name="Kohler A."/>
            <person name="Kuo A."/>
            <person name="Nagy L.G."/>
            <person name="Floudas D."/>
            <person name="Copeland A."/>
            <person name="Barry K.W."/>
            <person name="Cichocki N."/>
            <person name="Veneault-Fourrey C."/>
            <person name="LaButti K."/>
            <person name="Lindquist E.A."/>
            <person name="Lipzen A."/>
            <person name="Lundell T."/>
            <person name="Morin E."/>
            <person name="Murat C."/>
            <person name="Riley R."/>
            <person name="Ohm R."/>
            <person name="Sun H."/>
            <person name="Tunlid A."/>
            <person name="Henrissat B."/>
            <person name="Grigoriev I.V."/>
            <person name="Hibbett D.S."/>
            <person name="Martin F."/>
        </authorList>
    </citation>
    <scope>NUCLEOTIDE SEQUENCE [LARGE SCALE GENOMIC DNA]</scope>
    <source>
        <strain evidence="3">UH-Slu-Lm8-n1</strain>
    </source>
</reference>
<feature type="transmembrane region" description="Helical" evidence="1">
    <location>
        <begin position="123"/>
        <end position="145"/>
    </location>
</feature>
<evidence type="ECO:0000256" key="1">
    <source>
        <dbReference type="SAM" id="Phobius"/>
    </source>
</evidence>
<feature type="transmembrane region" description="Helical" evidence="1">
    <location>
        <begin position="12"/>
        <end position="36"/>
    </location>
</feature>
<proteinExistence type="predicted"/>
<protein>
    <recommendedName>
        <fullName evidence="4">Chitin synthase export chaperone</fullName>
    </recommendedName>
</protein>
<dbReference type="HOGENOM" id="CLU_044614_1_0_1"/>
<keyword evidence="1" id="KW-1133">Transmembrane helix</keyword>
<feature type="transmembrane region" description="Helical" evidence="1">
    <location>
        <begin position="157"/>
        <end position="183"/>
    </location>
</feature>
<dbReference type="InParanoid" id="A0A0D0A5R8"/>
<dbReference type="STRING" id="930992.A0A0D0A5R8"/>
<organism evidence="2 3">
    <name type="scientific">Suillus luteus UH-Slu-Lm8-n1</name>
    <dbReference type="NCBI Taxonomy" id="930992"/>
    <lineage>
        <taxon>Eukaryota</taxon>
        <taxon>Fungi</taxon>
        <taxon>Dikarya</taxon>
        <taxon>Basidiomycota</taxon>
        <taxon>Agaricomycotina</taxon>
        <taxon>Agaricomycetes</taxon>
        <taxon>Agaricomycetidae</taxon>
        <taxon>Boletales</taxon>
        <taxon>Suillineae</taxon>
        <taxon>Suillaceae</taxon>
        <taxon>Suillus</taxon>
    </lineage>
</organism>
<feature type="transmembrane region" description="Helical" evidence="1">
    <location>
        <begin position="45"/>
        <end position="63"/>
    </location>
</feature>